<protein>
    <recommendedName>
        <fullName evidence="1">RNase H type-1 domain-containing protein</fullName>
    </recommendedName>
</protein>
<feature type="domain" description="RNase H type-1" evidence="1">
    <location>
        <begin position="226"/>
        <end position="297"/>
    </location>
</feature>
<dbReference type="PANTHER" id="PTHR47723">
    <property type="entry name" value="OS05G0353850 PROTEIN"/>
    <property type="match status" value="1"/>
</dbReference>
<proteinExistence type="predicted"/>
<dbReference type="PANTHER" id="PTHR47723:SF23">
    <property type="entry name" value="REVERSE TRANSCRIPTASE-LIKE PROTEIN"/>
    <property type="match status" value="1"/>
</dbReference>
<name>A0AAD8NW42_TARER</name>
<gene>
    <name evidence="2" type="ORF">QVD17_18493</name>
</gene>
<organism evidence="2 3">
    <name type="scientific">Tagetes erecta</name>
    <name type="common">African marigold</name>
    <dbReference type="NCBI Taxonomy" id="13708"/>
    <lineage>
        <taxon>Eukaryota</taxon>
        <taxon>Viridiplantae</taxon>
        <taxon>Streptophyta</taxon>
        <taxon>Embryophyta</taxon>
        <taxon>Tracheophyta</taxon>
        <taxon>Spermatophyta</taxon>
        <taxon>Magnoliopsida</taxon>
        <taxon>eudicotyledons</taxon>
        <taxon>Gunneridae</taxon>
        <taxon>Pentapetalae</taxon>
        <taxon>asterids</taxon>
        <taxon>campanulids</taxon>
        <taxon>Asterales</taxon>
        <taxon>Asteraceae</taxon>
        <taxon>Asteroideae</taxon>
        <taxon>Heliantheae alliance</taxon>
        <taxon>Tageteae</taxon>
        <taxon>Tagetes</taxon>
    </lineage>
</organism>
<sequence>MVRWNKGEDGGYIAGKWKRGGRDGGGGKCGDGGDLTPLKKESQIWFANGWLTMRWSIQLSSWDLKIWQLARDPFSYWVVFLVWNVGGYEPVMTKISKFEPDRLKLGAFKSTARSNYATNVDEDHDSKQVPNSFGGNFTSTGAEILVTIVGVTLAGAAWSFSLTPKKTKIETTRRPNVPSLFNPSCTTPERIKQRSVWSPPPLGQFKMNTHGGCRPVPCTGQPSDCVQKGHSGYGGVLRYHRGNRVQGFIGYIGVFDCLTVELHGILKGLEVLDKLKLRGAILETKCQPAYKWITREHWRSYKETKGGHGSPTLDASLCTKTMLLSNCSLEMMGLSKYTCADKPVNMAIDTEQDYVEIQDVPCVLKYVVEQHA</sequence>
<accession>A0AAD8NW42</accession>
<dbReference type="InterPro" id="IPR012337">
    <property type="entry name" value="RNaseH-like_sf"/>
</dbReference>
<dbReference type="Gene3D" id="3.30.420.10">
    <property type="entry name" value="Ribonuclease H-like superfamily/Ribonuclease H"/>
    <property type="match status" value="1"/>
</dbReference>
<evidence type="ECO:0000313" key="2">
    <source>
        <dbReference type="EMBL" id="KAK1423197.1"/>
    </source>
</evidence>
<dbReference type="GO" id="GO:0004523">
    <property type="term" value="F:RNA-DNA hybrid ribonuclease activity"/>
    <property type="evidence" value="ECO:0007669"/>
    <property type="project" value="InterPro"/>
</dbReference>
<evidence type="ECO:0000259" key="1">
    <source>
        <dbReference type="Pfam" id="PF13456"/>
    </source>
</evidence>
<dbReference type="Proteomes" id="UP001229421">
    <property type="component" value="Unassembled WGS sequence"/>
</dbReference>
<dbReference type="EMBL" id="JAUHHV010000005">
    <property type="protein sequence ID" value="KAK1423197.1"/>
    <property type="molecule type" value="Genomic_DNA"/>
</dbReference>
<comment type="caution">
    <text evidence="2">The sequence shown here is derived from an EMBL/GenBank/DDBJ whole genome shotgun (WGS) entry which is preliminary data.</text>
</comment>
<dbReference type="GO" id="GO:0003676">
    <property type="term" value="F:nucleic acid binding"/>
    <property type="evidence" value="ECO:0007669"/>
    <property type="project" value="InterPro"/>
</dbReference>
<dbReference type="AlphaFoldDB" id="A0AAD8NW42"/>
<dbReference type="InterPro" id="IPR053151">
    <property type="entry name" value="RNase_H-like"/>
</dbReference>
<keyword evidence="3" id="KW-1185">Reference proteome</keyword>
<dbReference type="InterPro" id="IPR036397">
    <property type="entry name" value="RNaseH_sf"/>
</dbReference>
<dbReference type="InterPro" id="IPR002156">
    <property type="entry name" value="RNaseH_domain"/>
</dbReference>
<dbReference type="SUPFAM" id="SSF53098">
    <property type="entry name" value="Ribonuclease H-like"/>
    <property type="match status" value="1"/>
</dbReference>
<evidence type="ECO:0000313" key="3">
    <source>
        <dbReference type="Proteomes" id="UP001229421"/>
    </source>
</evidence>
<reference evidence="2" key="1">
    <citation type="journal article" date="2023" name="bioRxiv">
        <title>Improved chromosome-level genome assembly for marigold (Tagetes erecta).</title>
        <authorList>
            <person name="Jiang F."/>
            <person name="Yuan L."/>
            <person name="Wang S."/>
            <person name="Wang H."/>
            <person name="Xu D."/>
            <person name="Wang A."/>
            <person name="Fan W."/>
        </authorList>
    </citation>
    <scope>NUCLEOTIDE SEQUENCE</scope>
    <source>
        <strain evidence="2">WSJ</strain>
        <tissue evidence="2">Leaf</tissue>
    </source>
</reference>
<dbReference type="Pfam" id="PF13456">
    <property type="entry name" value="RVT_3"/>
    <property type="match status" value="1"/>
</dbReference>